<evidence type="ECO:0000313" key="2">
    <source>
        <dbReference type="EMBL" id="KAJ1138806.1"/>
    </source>
</evidence>
<evidence type="ECO:0000313" key="3">
    <source>
        <dbReference type="Proteomes" id="UP001066276"/>
    </source>
</evidence>
<evidence type="ECO:0000256" key="1">
    <source>
        <dbReference type="SAM" id="MobiDB-lite"/>
    </source>
</evidence>
<dbReference type="Proteomes" id="UP001066276">
    <property type="component" value="Chromosome 6"/>
</dbReference>
<dbReference type="EMBL" id="JANPWB010000010">
    <property type="protein sequence ID" value="KAJ1138806.1"/>
    <property type="molecule type" value="Genomic_DNA"/>
</dbReference>
<feature type="compositionally biased region" description="Basic and acidic residues" evidence="1">
    <location>
        <begin position="172"/>
        <end position="182"/>
    </location>
</feature>
<organism evidence="2 3">
    <name type="scientific">Pleurodeles waltl</name>
    <name type="common">Iberian ribbed newt</name>
    <dbReference type="NCBI Taxonomy" id="8319"/>
    <lineage>
        <taxon>Eukaryota</taxon>
        <taxon>Metazoa</taxon>
        <taxon>Chordata</taxon>
        <taxon>Craniata</taxon>
        <taxon>Vertebrata</taxon>
        <taxon>Euteleostomi</taxon>
        <taxon>Amphibia</taxon>
        <taxon>Batrachia</taxon>
        <taxon>Caudata</taxon>
        <taxon>Salamandroidea</taxon>
        <taxon>Salamandridae</taxon>
        <taxon>Pleurodelinae</taxon>
        <taxon>Pleurodeles</taxon>
    </lineage>
</organism>
<sequence length="189" mass="20555">MSERQEVSIAWAVGPAVQKDPILSLGLGRVAGDSVPPVLVSGSLAPQRRRRKYRHRVERGLRAPVENLEGQGSALRAEHPRNDLGETISGLGGIQTLSDGQRCTPKEVLVRQAVVQPQGSDSGLDCQIQEKQKCFDEVLTLRRDGVVPNKPTPAVPDTESRRPPSTVPLVKSENKSMREVGDRGVCAKR</sequence>
<proteinExistence type="predicted"/>
<protein>
    <submittedName>
        <fullName evidence="2">Uncharacterized protein</fullName>
    </submittedName>
</protein>
<keyword evidence="3" id="KW-1185">Reference proteome</keyword>
<comment type="caution">
    <text evidence="2">The sequence shown here is derived from an EMBL/GenBank/DDBJ whole genome shotgun (WGS) entry which is preliminary data.</text>
</comment>
<feature type="region of interest" description="Disordered" evidence="1">
    <location>
        <begin position="145"/>
        <end position="189"/>
    </location>
</feature>
<accession>A0AAV7QHI0</accession>
<dbReference type="AlphaFoldDB" id="A0AAV7QHI0"/>
<name>A0AAV7QHI0_PLEWA</name>
<reference evidence="2" key="1">
    <citation type="journal article" date="2022" name="bioRxiv">
        <title>Sequencing and chromosome-scale assembly of the giantPleurodeles waltlgenome.</title>
        <authorList>
            <person name="Brown T."/>
            <person name="Elewa A."/>
            <person name="Iarovenko S."/>
            <person name="Subramanian E."/>
            <person name="Araus A.J."/>
            <person name="Petzold A."/>
            <person name="Susuki M."/>
            <person name="Suzuki K.-i.T."/>
            <person name="Hayashi T."/>
            <person name="Toyoda A."/>
            <person name="Oliveira C."/>
            <person name="Osipova E."/>
            <person name="Leigh N.D."/>
            <person name="Simon A."/>
            <person name="Yun M.H."/>
        </authorList>
    </citation>
    <scope>NUCLEOTIDE SEQUENCE</scope>
    <source>
        <strain evidence="2">20211129_DDA</strain>
        <tissue evidence="2">Liver</tissue>
    </source>
</reference>
<gene>
    <name evidence="2" type="ORF">NDU88_005187</name>
</gene>